<accession>A0A0D4DAL1</accession>
<evidence type="ECO:0000313" key="3">
    <source>
        <dbReference type="Proteomes" id="UP000202888"/>
    </source>
</evidence>
<dbReference type="KEGG" id="vg:26628366"/>
<protein>
    <submittedName>
        <fullName evidence="2">Endonuclease V</fullName>
    </submittedName>
</protein>
<sequence>MTRINCMPVETLSDKHLLAEYKEITRPFNKVEKRIQAHTMSNVVIPCHYVLGAGHETFFFDKLHYLYVRYRDLCEELLHRGVNINVEQFDDICEWIERTFVDTPYWNYWTPRPEDMYLNMARLVKRSNFDAAKSEALTLN</sequence>
<dbReference type="GeneID" id="26628366"/>
<dbReference type="InterPro" id="IPR004260">
    <property type="entry name" value="Pyr-dimer_DNA_glycosylase"/>
</dbReference>
<dbReference type="Gene3D" id="1.10.440.10">
    <property type="entry name" value="T4 endonuclease V"/>
    <property type="match status" value="1"/>
</dbReference>
<keyword evidence="2" id="KW-0255">Endonuclease</keyword>
<evidence type="ECO:0000313" key="2">
    <source>
        <dbReference type="EMBL" id="AJT60881.1"/>
    </source>
</evidence>
<dbReference type="InterPro" id="IPR024796">
    <property type="entry name" value="T4_endonuc_V"/>
</dbReference>
<dbReference type="Proteomes" id="UP000202888">
    <property type="component" value="Segment"/>
</dbReference>
<dbReference type="PIRSF" id="PIRSF001000">
    <property type="entry name" value="PDG_ENDV"/>
    <property type="match status" value="1"/>
</dbReference>
<dbReference type="SUPFAM" id="SSF47077">
    <property type="entry name" value="T4 endonuclease V"/>
    <property type="match status" value="1"/>
</dbReference>
<proteinExistence type="predicted"/>
<evidence type="ECO:0000256" key="1">
    <source>
        <dbReference type="PIRSR" id="PIRSR001000-1"/>
    </source>
</evidence>
<feature type="active site" description="Proton acceptor" evidence="1">
    <location>
        <position position="23"/>
    </location>
</feature>
<keyword evidence="2" id="KW-0378">Hydrolase</keyword>
<keyword evidence="3" id="KW-1185">Reference proteome</keyword>
<dbReference type="EMBL" id="KP671755">
    <property type="protein sequence ID" value="AJT60881.1"/>
    <property type="molecule type" value="Genomic_DNA"/>
</dbReference>
<dbReference type="GO" id="GO:0004519">
    <property type="term" value="F:endonuclease activity"/>
    <property type="evidence" value="ECO:0007669"/>
    <property type="project" value="UniProtKB-KW"/>
</dbReference>
<dbReference type="RefSeq" id="YP_009201143.1">
    <property type="nucleotide sequence ID" value="NC_028829.1"/>
</dbReference>
<organism evidence="2 3">
    <name type="scientific">Vibrio phage ValKK3</name>
    <dbReference type="NCBI Taxonomy" id="1610855"/>
    <lineage>
        <taxon>Viruses</taxon>
        <taxon>Duplodnaviria</taxon>
        <taxon>Heunggongvirae</taxon>
        <taxon>Uroviricota</taxon>
        <taxon>Caudoviricetes</taxon>
        <taxon>Pantevenvirales</taxon>
        <taxon>Straboviridae</taxon>
        <taxon>Schizotequatrovirus</taxon>
        <taxon>Schizotequatrovirus valkk3</taxon>
    </lineage>
</organism>
<reference evidence="2 3" key="1">
    <citation type="journal article" date="2016" name="Genom Data">
        <title>Complete genome sequence of a giant Vibrio phage ValKK3 infecting Vibrio alginolyticus.</title>
        <authorList>
            <person name="Lal T.M."/>
            <person name="Sano M."/>
            <person name="Hatai K."/>
            <person name="Ransangan J."/>
        </authorList>
    </citation>
    <scope>NUCLEOTIDE SEQUENCE [LARGE SCALE GENOMIC DNA]</scope>
</reference>
<dbReference type="OrthoDB" id="18384at10239"/>
<keyword evidence="2" id="KW-0540">Nuclease</keyword>
<name>A0A0D4DAL1_9CAUD</name>
<dbReference type="Pfam" id="PF03013">
    <property type="entry name" value="Pyr_excise"/>
    <property type="match status" value="1"/>
</dbReference>